<dbReference type="OrthoDB" id="3728083at2"/>
<evidence type="ECO:0000313" key="3">
    <source>
        <dbReference type="Proteomes" id="UP000062833"/>
    </source>
</evidence>
<evidence type="ECO:0000259" key="1">
    <source>
        <dbReference type="Pfam" id="PF13794"/>
    </source>
</evidence>
<evidence type="ECO:0000313" key="2">
    <source>
        <dbReference type="EMBL" id="ALE92799.1"/>
    </source>
</evidence>
<dbReference type="Proteomes" id="UP000062833">
    <property type="component" value="Chromosome"/>
</dbReference>
<name>A0A0M3UGI4_9MICC</name>
<dbReference type="InterPro" id="IPR012347">
    <property type="entry name" value="Ferritin-like"/>
</dbReference>
<protein>
    <recommendedName>
        <fullName evidence="1">Ferritin-like domain-containing protein</fullName>
    </recommendedName>
</protein>
<dbReference type="KEGG" id="aaq:AOC05_11670"/>
<dbReference type="Pfam" id="PF13794">
    <property type="entry name" value="MiaE_2"/>
    <property type="match status" value="1"/>
</dbReference>
<sequence length="234" mass="25775">MSIPSSDADDSVSAGELSARYDKFVVDLLGSIAYGKLSAFERLSSDARYSPTLRDRAVVGKMAVAEFGHFEIVCARLEVMGMDPELAMLPFQRIVEAFHERTRPADWHESLMKAYVVDAITEDFYAAICAHLDADTSEVVAQVRTSEQQRALLEERLQTMLGEDPRLSSRLALWGRRLVGEALAQTQRIGAQHSFLVGLSPDGTQEEAAAEISAILTSLTRSHSRRMSQLGLTA</sequence>
<gene>
    <name evidence="2" type="ORF">AOC05_11670</name>
</gene>
<dbReference type="AlphaFoldDB" id="A0A0M3UGI4"/>
<feature type="domain" description="Ferritin-like" evidence="1">
    <location>
        <begin position="19"/>
        <end position="198"/>
    </location>
</feature>
<reference evidence="3" key="1">
    <citation type="submission" date="2015-09" db="EMBL/GenBank/DDBJ databases">
        <title>Complete genome of Arthrobacter alpinus strain R3.8.</title>
        <authorList>
            <person name="See-Too W.S."/>
            <person name="Chan K.G."/>
        </authorList>
    </citation>
    <scope>NUCLEOTIDE SEQUENCE [LARGE SCALE GENOMIC DNA]</scope>
    <source>
        <strain evidence="3">R3.8</strain>
    </source>
</reference>
<dbReference type="Gene3D" id="1.20.1260.10">
    <property type="match status" value="1"/>
</dbReference>
<dbReference type="EMBL" id="CP012677">
    <property type="protein sequence ID" value="ALE92799.1"/>
    <property type="molecule type" value="Genomic_DNA"/>
</dbReference>
<accession>A0A0M3UGI4</accession>
<keyword evidence="3" id="KW-1185">Reference proteome</keyword>
<dbReference type="RefSeq" id="WP_062007374.1">
    <property type="nucleotide sequence ID" value="NZ_CP012677.1"/>
</dbReference>
<dbReference type="PATRIC" id="fig|656366.3.peg.2518"/>
<proteinExistence type="predicted"/>
<dbReference type="InterPro" id="IPR059125">
    <property type="entry name" value="Ferritin_actino"/>
</dbReference>
<organism evidence="2 3">
    <name type="scientific">Arthrobacter alpinus</name>
    <dbReference type="NCBI Taxonomy" id="656366"/>
    <lineage>
        <taxon>Bacteria</taxon>
        <taxon>Bacillati</taxon>
        <taxon>Actinomycetota</taxon>
        <taxon>Actinomycetes</taxon>
        <taxon>Micrococcales</taxon>
        <taxon>Micrococcaceae</taxon>
        <taxon>Arthrobacter</taxon>
    </lineage>
</organism>